<dbReference type="PANTHER" id="PTHR43065:SF10">
    <property type="entry name" value="PEROXIDE STRESS-ACTIVATED HISTIDINE KINASE MAK3"/>
    <property type="match status" value="1"/>
</dbReference>
<dbReference type="RefSeq" id="WP_173291856.1">
    <property type="nucleotide sequence ID" value="NZ_AP021888.1"/>
</dbReference>
<keyword evidence="9" id="KW-0902">Two-component regulatory system</keyword>
<evidence type="ECO:0000256" key="11">
    <source>
        <dbReference type="SAM" id="Phobius"/>
    </source>
</evidence>
<evidence type="ECO:0000259" key="12">
    <source>
        <dbReference type="PROSITE" id="PS50109"/>
    </source>
</evidence>
<keyword evidence="4" id="KW-0597">Phosphoprotein</keyword>
<keyword evidence="11" id="KW-1133">Transmembrane helix</keyword>
<dbReference type="InterPro" id="IPR003660">
    <property type="entry name" value="HAMP_dom"/>
</dbReference>
<keyword evidence="8" id="KW-0067">ATP-binding</keyword>
<dbReference type="CDD" id="cd00082">
    <property type="entry name" value="HisKA"/>
    <property type="match status" value="1"/>
</dbReference>
<dbReference type="EC" id="2.7.13.3" evidence="3"/>
<dbReference type="InterPro" id="IPR004358">
    <property type="entry name" value="Sig_transdc_His_kin-like_C"/>
</dbReference>
<keyword evidence="7" id="KW-0418">Kinase</keyword>
<feature type="coiled-coil region" evidence="10">
    <location>
        <begin position="242"/>
        <end position="276"/>
    </location>
</feature>
<evidence type="ECO:0000256" key="5">
    <source>
        <dbReference type="ARBA" id="ARBA00022679"/>
    </source>
</evidence>
<dbReference type="PANTHER" id="PTHR43065">
    <property type="entry name" value="SENSOR HISTIDINE KINASE"/>
    <property type="match status" value="1"/>
</dbReference>
<dbReference type="InterPro" id="IPR003594">
    <property type="entry name" value="HATPase_dom"/>
</dbReference>
<keyword evidence="15" id="KW-1185">Reference proteome</keyword>
<dbReference type="InterPro" id="IPR003661">
    <property type="entry name" value="HisK_dim/P_dom"/>
</dbReference>
<dbReference type="InterPro" id="IPR005467">
    <property type="entry name" value="His_kinase_dom"/>
</dbReference>
<dbReference type="PRINTS" id="PR00344">
    <property type="entry name" value="BCTRLSENSOR"/>
</dbReference>
<evidence type="ECO:0000256" key="6">
    <source>
        <dbReference type="ARBA" id="ARBA00022741"/>
    </source>
</evidence>
<evidence type="ECO:0000256" key="8">
    <source>
        <dbReference type="ARBA" id="ARBA00022840"/>
    </source>
</evidence>
<dbReference type="Proteomes" id="UP000501466">
    <property type="component" value="Chromosome"/>
</dbReference>
<feature type="domain" description="HAMP" evidence="13">
    <location>
        <begin position="185"/>
        <end position="237"/>
    </location>
</feature>
<dbReference type="GO" id="GO:0005524">
    <property type="term" value="F:ATP binding"/>
    <property type="evidence" value="ECO:0007669"/>
    <property type="project" value="UniProtKB-KW"/>
</dbReference>
<keyword evidence="11" id="KW-0472">Membrane</keyword>
<dbReference type="KEGG" id="tzo:THMIRHAT_18540"/>
<comment type="catalytic activity">
    <reaction evidence="1">
        <text>ATP + protein L-histidine = ADP + protein N-phospho-L-histidine.</text>
        <dbReference type="EC" id="2.7.13.3"/>
    </reaction>
</comment>
<evidence type="ECO:0000256" key="2">
    <source>
        <dbReference type="ARBA" id="ARBA00004370"/>
    </source>
</evidence>
<protein>
    <recommendedName>
        <fullName evidence="3">histidine kinase</fullName>
        <ecNumber evidence="3">2.7.13.3</ecNumber>
    </recommendedName>
</protein>
<organism evidence="14 15">
    <name type="scientific">Thiosulfativibrio zosterae</name>
    <dbReference type="NCBI Taxonomy" id="2675053"/>
    <lineage>
        <taxon>Bacteria</taxon>
        <taxon>Pseudomonadati</taxon>
        <taxon>Pseudomonadota</taxon>
        <taxon>Gammaproteobacteria</taxon>
        <taxon>Thiotrichales</taxon>
        <taxon>Piscirickettsiaceae</taxon>
        <taxon>Thiosulfativibrio</taxon>
    </lineage>
</organism>
<feature type="domain" description="Histidine kinase" evidence="12">
    <location>
        <begin position="285"/>
        <end position="499"/>
    </location>
</feature>
<dbReference type="SUPFAM" id="SSF47384">
    <property type="entry name" value="Homodimeric domain of signal transducing histidine kinase"/>
    <property type="match status" value="1"/>
</dbReference>
<dbReference type="Gene3D" id="1.10.287.130">
    <property type="match status" value="1"/>
</dbReference>
<evidence type="ECO:0000256" key="10">
    <source>
        <dbReference type="SAM" id="Coils"/>
    </source>
</evidence>
<dbReference type="AlphaFoldDB" id="A0A6F8PPZ4"/>
<comment type="subcellular location">
    <subcellularLocation>
        <location evidence="2">Membrane</location>
    </subcellularLocation>
</comment>
<evidence type="ECO:0000256" key="1">
    <source>
        <dbReference type="ARBA" id="ARBA00000085"/>
    </source>
</evidence>
<evidence type="ECO:0000259" key="13">
    <source>
        <dbReference type="PROSITE" id="PS50885"/>
    </source>
</evidence>
<accession>A0A6F8PPZ4</accession>
<dbReference type="PROSITE" id="PS50885">
    <property type="entry name" value="HAMP"/>
    <property type="match status" value="1"/>
</dbReference>
<dbReference type="Pfam" id="PF02518">
    <property type="entry name" value="HATPase_c"/>
    <property type="match status" value="1"/>
</dbReference>
<evidence type="ECO:0000313" key="14">
    <source>
        <dbReference type="EMBL" id="BBP44108.1"/>
    </source>
</evidence>
<feature type="transmembrane region" description="Helical" evidence="11">
    <location>
        <begin position="165"/>
        <end position="183"/>
    </location>
</feature>
<dbReference type="SMART" id="SM00388">
    <property type="entry name" value="HisKA"/>
    <property type="match status" value="1"/>
</dbReference>
<dbReference type="GO" id="GO:0016020">
    <property type="term" value="C:membrane"/>
    <property type="evidence" value="ECO:0007669"/>
    <property type="project" value="UniProtKB-SubCell"/>
</dbReference>
<dbReference type="InterPro" id="IPR036890">
    <property type="entry name" value="HATPase_C_sf"/>
</dbReference>
<keyword evidence="5" id="KW-0808">Transferase</keyword>
<dbReference type="SUPFAM" id="SSF55874">
    <property type="entry name" value="ATPase domain of HSP90 chaperone/DNA topoisomerase II/histidine kinase"/>
    <property type="match status" value="1"/>
</dbReference>
<dbReference type="Pfam" id="PF00512">
    <property type="entry name" value="HisKA"/>
    <property type="match status" value="1"/>
</dbReference>
<keyword evidence="10" id="KW-0175">Coiled coil</keyword>
<dbReference type="GO" id="GO:0000155">
    <property type="term" value="F:phosphorelay sensor kinase activity"/>
    <property type="evidence" value="ECO:0007669"/>
    <property type="project" value="InterPro"/>
</dbReference>
<evidence type="ECO:0000256" key="4">
    <source>
        <dbReference type="ARBA" id="ARBA00022553"/>
    </source>
</evidence>
<dbReference type="SMART" id="SM00387">
    <property type="entry name" value="HATPase_c"/>
    <property type="match status" value="1"/>
</dbReference>
<dbReference type="Gene3D" id="6.10.340.10">
    <property type="match status" value="1"/>
</dbReference>
<evidence type="ECO:0000256" key="3">
    <source>
        <dbReference type="ARBA" id="ARBA00012438"/>
    </source>
</evidence>
<evidence type="ECO:0000256" key="9">
    <source>
        <dbReference type="ARBA" id="ARBA00023012"/>
    </source>
</evidence>
<keyword evidence="11" id="KW-0812">Transmembrane</keyword>
<proteinExistence type="predicted"/>
<dbReference type="Gene3D" id="3.30.565.10">
    <property type="entry name" value="Histidine kinase-like ATPase, C-terminal domain"/>
    <property type="match status" value="1"/>
</dbReference>
<name>A0A6F8PPZ4_9GAMM</name>
<dbReference type="EMBL" id="AP021888">
    <property type="protein sequence ID" value="BBP44108.1"/>
    <property type="molecule type" value="Genomic_DNA"/>
</dbReference>
<dbReference type="CDD" id="cd06225">
    <property type="entry name" value="HAMP"/>
    <property type="match status" value="1"/>
</dbReference>
<evidence type="ECO:0000313" key="15">
    <source>
        <dbReference type="Proteomes" id="UP000501466"/>
    </source>
</evidence>
<keyword evidence="6" id="KW-0547">Nucleotide-binding</keyword>
<dbReference type="InterPro" id="IPR036097">
    <property type="entry name" value="HisK_dim/P_sf"/>
</dbReference>
<gene>
    <name evidence="14" type="ORF">THMIRHAT_18540</name>
</gene>
<reference evidence="15" key="1">
    <citation type="submission" date="2019-11" db="EMBL/GenBank/DDBJ databases">
        <title>Isolation and characterization of two novel species in the genus Thiomicrorhabdus.</title>
        <authorList>
            <person name="Mochizuki J."/>
            <person name="Kojima H."/>
            <person name="Fukui M."/>
        </authorList>
    </citation>
    <scope>NUCLEOTIDE SEQUENCE [LARGE SCALE GENOMIC DNA]</scope>
    <source>
        <strain evidence="15">AkT22</strain>
    </source>
</reference>
<dbReference type="Pfam" id="PF00672">
    <property type="entry name" value="HAMP"/>
    <property type="match status" value="1"/>
</dbReference>
<sequence length="500" mass="56021">MKLHSIRSLIMTLMFSASVLTLLLVAVGSWQWNQQLKFAELSHFSDELREHATDLTFLTAEYTVTKSERSKQQWFSKWSQAENLVSKYSQVEGYASLVMIRLLIIDLKEAAELSFGQNDSSYAAKLHNSTNLLAINQRLLAHTRLFQKTIEDQERATSAFYSNTLWAGLLFGWFIPIGLLFWVKHYIRQPIAQLAADARRFGRGELGAPVRPVSTVELSGLADSLEKMRVSLADNMVSIEKYSSLAAENEKAKLAAESLLQQIKRTQVELMKTEKMSSLGVLVGGVAHELNNPLMGVLNYVTYVEKAMSDKDSKSKNILIKAEVELARLQKIVKNMLQFGRQETTENTYFDILPVLTLVLDLVHPDLKRFNIQTEVDAPMELPQVFGEPNKLEQVVLNLVVNARDALNEMPALEHPKITFRIAVQESELVLEICDNGCGIPDAIKSKIFDPFFTTKEVGKGTGLGLAVSTQLMADMHGRLLVSPTHEGACFQMILQCQAA</sequence>
<dbReference type="PROSITE" id="PS50109">
    <property type="entry name" value="HIS_KIN"/>
    <property type="match status" value="1"/>
</dbReference>
<evidence type="ECO:0000256" key="7">
    <source>
        <dbReference type="ARBA" id="ARBA00022777"/>
    </source>
</evidence>